<dbReference type="SUPFAM" id="SSF50037">
    <property type="entry name" value="C-terminal domain of transcriptional repressors"/>
    <property type="match status" value="1"/>
</dbReference>
<dbReference type="InterPro" id="IPR007167">
    <property type="entry name" value="Fe-transptr_FeoA-like"/>
</dbReference>
<dbReference type="EMBL" id="JACOPQ010000006">
    <property type="protein sequence ID" value="MBC5737138.1"/>
    <property type="molecule type" value="Genomic_DNA"/>
</dbReference>
<dbReference type="AlphaFoldDB" id="A0A8J6JJB9"/>
<dbReference type="InterPro" id="IPR008988">
    <property type="entry name" value="Transcriptional_repressor_C"/>
</dbReference>
<dbReference type="InterPro" id="IPR038157">
    <property type="entry name" value="FeoA_core_dom"/>
</dbReference>
<evidence type="ECO:0000313" key="3">
    <source>
        <dbReference type="EMBL" id="MBC5737138.1"/>
    </source>
</evidence>
<dbReference type="RefSeq" id="WP_155147127.1">
    <property type="nucleotide sequence ID" value="NZ_JACOPQ010000006.1"/>
</dbReference>
<dbReference type="InterPro" id="IPR052713">
    <property type="entry name" value="FeoA"/>
</dbReference>
<dbReference type="SMART" id="SM00899">
    <property type="entry name" value="FeoA"/>
    <property type="match status" value="1"/>
</dbReference>
<evidence type="ECO:0000313" key="4">
    <source>
        <dbReference type="Proteomes" id="UP000607645"/>
    </source>
</evidence>
<accession>A0A8J6JJB9</accession>
<keyword evidence="4" id="KW-1185">Reference proteome</keyword>
<dbReference type="GO" id="GO:0046914">
    <property type="term" value="F:transition metal ion binding"/>
    <property type="evidence" value="ECO:0007669"/>
    <property type="project" value="InterPro"/>
</dbReference>
<gene>
    <name evidence="3" type="ORF">H8S62_08965</name>
</gene>
<keyword evidence="1" id="KW-0408">Iron</keyword>
<evidence type="ECO:0000259" key="2">
    <source>
        <dbReference type="SMART" id="SM00899"/>
    </source>
</evidence>
<dbReference type="PANTHER" id="PTHR42954:SF2">
    <property type="entry name" value="FE(2+) TRANSPORT PROTEIN A"/>
    <property type="match status" value="1"/>
</dbReference>
<protein>
    <submittedName>
        <fullName evidence="3">Ferrous iron transport protein A</fullName>
    </submittedName>
</protein>
<dbReference type="Proteomes" id="UP000607645">
    <property type="component" value="Unassembled WGS sequence"/>
</dbReference>
<dbReference type="Pfam" id="PF04023">
    <property type="entry name" value="FeoA"/>
    <property type="match status" value="1"/>
</dbReference>
<dbReference type="Gene3D" id="2.30.30.90">
    <property type="match status" value="1"/>
</dbReference>
<sequence length="94" mass="10099">MNCTTELFSLCTLKEGQSAYVADVEADSAMRRRLLDIGLIPGTRVTCMAKSPAGDPAAYRIRGAVIALRGTDARGVHLEGPLTERLPLRRTALA</sequence>
<comment type="caution">
    <text evidence="3">The sequence shown here is derived from an EMBL/GenBank/DDBJ whole genome shotgun (WGS) entry which is preliminary data.</text>
</comment>
<feature type="domain" description="Ferrous iron transporter FeoA-like" evidence="2">
    <location>
        <begin position="8"/>
        <end position="80"/>
    </location>
</feature>
<proteinExistence type="predicted"/>
<dbReference type="PANTHER" id="PTHR42954">
    <property type="entry name" value="FE(2+) TRANSPORT PROTEIN A"/>
    <property type="match status" value="1"/>
</dbReference>
<reference evidence="3" key="1">
    <citation type="submission" date="2020-08" db="EMBL/GenBank/DDBJ databases">
        <title>Genome public.</title>
        <authorList>
            <person name="Liu C."/>
            <person name="Sun Q."/>
        </authorList>
    </citation>
    <scope>NUCLEOTIDE SEQUENCE</scope>
    <source>
        <strain evidence="3">NSJ-52</strain>
    </source>
</reference>
<organism evidence="3 4">
    <name type="scientific">Lawsonibacter faecis</name>
    <dbReference type="NCBI Taxonomy" id="2763052"/>
    <lineage>
        <taxon>Bacteria</taxon>
        <taxon>Bacillati</taxon>
        <taxon>Bacillota</taxon>
        <taxon>Clostridia</taxon>
        <taxon>Eubacteriales</taxon>
        <taxon>Oscillospiraceae</taxon>
        <taxon>Lawsonibacter</taxon>
    </lineage>
</organism>
<name>A0A8J6JJB9_9FIRM</name>
<evidence type="ECO:0000256" key="1">
    <source>
        <dbReference type="ARBA" id="ARBA00023004"/>
    </source>
</evidence>